<dbReference type="EMBL" id="MHQD01000004">
    <property type="protein sequence ID" value="OGZ96889.1"/>
    <property type="molecule type" value="Genomic_DNA"/>
</dbReference>
<proteinExistence type="predicted"/>
<dbReference type="AlphaFoldDB" id="A0A1G2KBR4"/>
<evidence type="ECO:0008006" key="3">
    <source>
        <dbReference type="Google" id="ProtNLM"/>
    </source>
</evidence>
<comment type="caution">
    <text evidence="1">The sequence shown here is derived from an EMBL/GenBank/DDBJ whole genome shotgun (WGS) entry which is preliminary data.</text>
</comment>
<organism evidence="1 2">
    <name type="scientific">Candidatus Sungbacteria bacterium RIFCSPHIGHO2_01_FULL_50_25</name>
    <dbReference type="NCBI Taxonomy" id="1802265"/>
    <lineage>
        <taxon>Bacteria</taxon>
        <taxon>Candidatus Sungiibacteriota</taxon>
    </lineage>
</organism>
<protein>
    <recommendedName>
        <fullName evidence="3">Type 4 fimbrial biogenesis protein PilX N-terminal domain-containing protein</fullName>
    </recommendedName>
</protein>
<evidence type="ECO:0000313" key="2">
    <source>
        <dbReference type="Proteomes" id="UP000178574"/>
    </source>
</evidence>
<gene>
    <name evidence="1" type="ORF">A2847_02680</name>
</gene>
<dbReference type="Proteomes" id="UP000178574">
    <property type="component" value="Unassembled WGS sequence"/>
</dbReference>
<evidence type="ECO:0000313" key="1">
    <source>
        <dbReference type="EMBL" id="OGZ96889.1"/>
    </source>
</evidence>
<reference evidence="1 2" key="1">
    <citation type="journal article" date="2016" name="Nat. Commun.">
        <title>Thousands of microbial genomes shed light on interconnected biogeochemical processes in an aquifer system.</title>
        <authorList>
            <person name="Anantharaman K."/>
            <person name="Brown C.T."/>
            <person name="Hug L.A."/>
            <person name="Sharon I."/>
            <person name="Castelle C.J."/>
            <person name="Probst A.J."/>
            <person name="Thomas B.C."/>
            <person name="Singh A."/>
            <person name="Wilkins M.J."/>
            <person name="Karaoz U."/>
            <person name="Brodie E.L."/>
            <person name="Williams K.H."/>
            <person name="Hubbard S.S."/>
            <person name="Banfield J.F."/>
        </authorList>
    </citation>
    <scope>NUCLEOTIDE SEQUENCE [LARGE SCALE GENOMIC DNA]</scope>
</reference>
<name>A0A1G2KBR4_9BACT</name>
<accession>A0A1G2KBR4</accession>
<sequence length="157" mass="16778">MRFFFKVWSKTAVSARQNPRSGVTLLLAVSILAALSSISYAMFTIVFSQIYIAGELTSSFVALYAADEGIEKALYDDRVRGILCSSFGSPCVPVINPSFIDSNALSGGCYSVRMDKSDIGGGLADNSLKVTGQSFCGPGASRFVRRAFELIYTSAAP</sequence>